<dbReference type="Gene3D" id="3.30.365.10">
    <property type="entry name" value="Aldehyde oxidase/xanthine dehydrogenase, molybdopterin binding domain"/>
    <property type="match status" value="2"/>
</dbReference>
<dbReference type="SUPFAM" id="SSF56003">
    <property type="entry name" value="Molybdenum cofactor-binding domain"/>
    <property type="match status" value="1"/>
</dbReference>
<organism evidence="2 3">
    <name type="scientific">Puniceibacterium sediminis</name>
    <dbReference type="NCBI Taxonomy" id="1608407"/>
    <lineage>
        <taxon>Bacteria</taxon>
        <taxon>Pseudomonadati</taxon>
        <taxon>Pseudomonadota</taxon>
        <taxon>Alphaproteobacteria</taxon>
        <taxon>Rhodobacterales</taxon>
        <taxon>Paracoccaceae</taxon>
        <taxon>Puniceibacterium</taxon>
    </lineage>
</organism>
<dbReference type="AlphaFoldDB" id="A0A238VSE4"/>
<reference evidence="2 3" key="1">
    <citation type="submission" date="2017-06" db="EMBL/GenBank/DDBJ databases">
        <authorList>
            <person name="Kim H.J."/>
            <person name="Triplett B.A."/>
        </authorList>
    </citation>
    <scope>NUCLEOTIDE SEQUENCE [LARGE SCALE GENOMIC DNA]</scope>
    <source>
        <strain evidence="2 3">DSM 29052</strain>
    </source>
</reference>
<dbReference type="InterPro" id="IPR037165">
    <property type="entry name" value="AldOxase/xan_DH_Mopterin-bd_sf"/>
</dbReference>
<dbReference type="EMBL" id="FZNN01000003">
    <property type="protein sequence ID" value="SNR37225.1"/>
    <property type="molecule type" value="Genomic_DNA"/>
</dbReference>
<gene>
    <name evidence="2" type="ORF">SAMN06265370_103100</name>
</gene>
<keyword evidence="3" id="KW-1185">Reference proteome</keyword>
<evidence type="ECO:0000313" key="3">
    <source>
        <dbReference type="Proteomes" id="UP000198417"/>
    </source>
</evidence>
<proteinExistence type="predicted"/>
<dbReference type="RefSeq" id="WP_089269418.1">
    <property type="nucleotide sequence ID" value="NZ_FZNN01000003.1"/>
</dbReference>
<dbReference type="PANTHER" id="PTHR47495">
    <property type="entry name" value="ALDEHYDE DEHYDROGENASE"/>
    <property type="match status" value="1"/>
</dbReference>
<dbReference type="PANTHER" id="PTHR47495:SF2">
    <property type="entry name" value="ALDEHYDE DEHYDROGENASE"/>
    <property type="match status" value="1"/>
</dbReference>
<evidence type="ECO:0000313" key="2">
    <source>
        <dbReference type="EMBL" id="SNR37225.1"/>
    </source>
</evidence>
<dbReference type="Pfam" id="PF20256">
    <property type="entry name" value="MoCoBD_2"/>
    <property type="match status" value="1"/>
</dbReference>
<accession>A0A238VSE4</accession>
<dbReference type="GO" id="GO:0016491">
    <property type="term" value="F:oxidoreductase activity"/>
    <property type="evidence" value="ECO:0007669"/>
    <property type="project" value="InterPro"/>
</dbReference>
<feature type="domain" description="Aldehyde oxidase/xanthine dehydrogenase second molybdopterin binding" evidence="1">
    <location>
        <begin position="96"/>
        <end position="180"/>
    </location>
</feature>
<name>A0A238VSE4_9RHOB</name>
<dbReference type="Proteomes" id="UP000198417">
    <property type="component" value="Unassembled WGS sequence"/>
</dbReference>
<sequence>MPYNLPTIRVNWVRMKSPLSVLWWQSVGHTHTSFATGVFLDELFEKAGKDAVQGRLDLLSSEAGRDRAVLERVAKMAGWDGERIKGDRGYGVALHENFGTYVAQIAEVSDARGFPRVLKVWITVDCVVAVNPNVIRAQIEGAVGYGLGTALFNEPTLREDDEVAQKSFDTYRMLRIHEMPEVEVAIINRVADPTDIGEPATPPIAPAVANVWRALTGQVVRRHPFVTAGA</sequence>
<protein>
    <submittedName>
        <fullName evidence="2">Molybdopterin-binding domain of aldehyde dehydrogenase</fullName>
    </submittedName>
</protein>
<evidence type="ECO:0000259" key="1">
    <source>
        <dbReference type="Pfam" id="PF20256"/>
    </source>
</evidence>
<dbReference type="OrthoDB" id="9767994at2"/>
<dbReference type="InterPro" id="IPR052516">
    <property type="entry name" value="N-heterocyclic_Hydroxylase"/>
</dbReference>
<dbReference type="InterPro" id="IPR046867">
    <property type="entry name" value="AldOxase/xan_DH_MoCoBD2"/>
</dbReference>